<sequence length="41" mass="4579">MTVYKRCHLKIFIGQRLNNLSSGWEGCSPSLLSNLKGKSVI</sequence>
<accession>A0A0E9QRX1</accession>
<organism evidence="1">
    <name type="scientific">Anguilla anguilla</name>
    <name type="common">European freshwater eel</name>
    <name type="synonym">Muraena anguilla</name>
    <dbReference type="NCBI Taxonomy" id="7936"/>
    <lineage>
        <taxon>Eukaryota</taxon>
        <taxon>Metazoa</taxon>
        <taxon>Chordata</taxon>
        <taxon>Craniata</taxon>
        <taxon>Vertebrata</taxon>
        <taxon>Euteleostomi</taxon>
        <taxon>Actinopterygii</taxon>
        <taxon>Neopterygii</taxon>
        <taxon>Teleostei</taxon>
        <taxon>Anguilliformes</taxon>
        <taxon>Anguillidae</taxon>
        <taxon>Anguilla</taxon>
    </lineage>
</organism>
<dbReference type="AlphaFoldDB" id="A0A0E9QRX1"/>
<dbReference type="EMBL" id="GBXM01089739">
    <property type="protein sequence ID" value="JAH18838.1"/>
    <property type="molecule type" value="Transcribed_RNA"/>
</dbReference>
<name>A0A0E9QRX1_ANGAN</name>
<reference evidence="1" key="2">
    <citation type="journal article" date="2015" name="Fish Shellfish Immunol.">
        <title>Early steps in the European eel (Anguilla anguilla)-Vibrio vulnificus interaction in the gills: Role of the RtxA13 toxin.</title>
        <authorList>
            <person name="Callol A."/>
            <person name="Pajuelo D."/>
            <person name="Ebbesson L."/>
            <person name="Teles M."/>
            <person name="MacKenzie S."/>
            <person name="Amaro C."/>
        </authorList>
    </citation>
    <scope>NUCLEOTIDE SEQUENCE</scope>
</reference>
<protein>
    <submittedName>
        <fullName evidence="1">Uncharacterized protein</fullName>
    </submittedName>
</protein>
<proteinExistence type="predicted"/>
<reference evidence="1" key="1">
    <citation type="submission" date="2014-11" db="EMBL/GenBank/DDBJ databases">
        <authorList>
            <person name="Amaro Gonzalez C."/>
        </authorList>
    </citation>
    <scope>NUCLEOTIDE SEQUENCE</scope>
</reference>
<evidence type="ECO:0000313" key="1">
    <source>
        <dbReference type="EMBL" id="JAH18838.1"/>
    </source>
</evidence>